<dbReference type="Proteomes" id="UP000293347">
    <property type="component" value="Unassembled WGS sequence"/>
</dbReference>
<dbReference type="RefSeq" id="WP_131595411.1">
    <property type="nucleotide sequence ID" value="NZ_SJSL01000002.1"/>
</dbReference>
<gene>
    <name evidence="2" type="ORF">EZ437_08825</name>
</gene>
<feature type="domain" description="SCP" evidence="1">
    <location>
        <begin position="113"/>
        <end position="220"/>
    </location>
</feature>
<dbReference type="PANTHER" id="PTHR31157">
    <property type="entry name" value="SCP DOMAIN-CONTAINING PROTEIN"/>
    <property type="match status" value="1"/>
</dbReference>
<evidence type="ECO:0000259" key="1">
    <source>
        <dbReference type="Pfam" id="PF00188"/>
    </source>
</evidence>
<proteinExistence type="predicted"/>
<reference evidence="2 3" key="1">
    <citation type="submission" date="2019-02" db="EMBL/GenBank/DDBJ databases">
        <title>Pedobacter sp. RP-1-14 sp. nov., isolated from Arctic soil.</title>
        <authorList>
            <person name="Dahal R.H."/>
        </authorList>
    </citation>
    <scope>NUCLEOTIDE SEQUENCE [LARGE SCALE GENOMIC DNA]</scope>
    <source>
        <strain evidence="2 3">RP-1-14</strain>
    </source>
</reference>
<dbReference type="InterPro" id="IPR014044">
    <property type="entry name" value="CAP_dom"/>
</dbReference>
<dbReference type="SUPFAM" id="SSF55797">
    <property type="entry name" value="PR-1-like"/>
    <property type="match status" value="1"/>
</dbReference>
<organism evidence="2 3">
    <name type="scientific">Pedobacter psychroterrae</name>
    <dbReference type="NCBI Taxonomy" id="2530453"/>
    <lineage>
        <taxon>Bacteria</taxon>
        <taxon>Pseudomonadati</taxon>
        <taxon>Bacteroidota</taxon>
        <taxon>Sphingobacteriia</taxon>
        <taxon>Sphingobacteriales</taxon>
        <taxon>Sphingobacteriaceae</taxon>
        <taxon>Pedobacter</taxon>
    </lineage>
</organism>
<comment type="caution">
    <text evidence="2">The sequence shown here is derived from an EMBL/GenBank/DDBJ whole genome shotgun (WGS) entry which is preliminary data.</text>
</comment>
<dbReference type="InterPro" id="IPR035940">
    <property type="entry name" value="CAP_sf"/>
</dbReference>
<evidence type="ECO:0000313" key="3">
    <source>
        <dbReference type="Proteomes" id="UP000293347"/>
    </source>
</evidence>
<dbReference type="CDD" id="cd05379">
    <property type="entry name" value="CAP_bacterial"/>
    <property type="match status" value="1"/>
</dbReference>
<protein>
    <submittedName>
        <fullName evidence="2">CAP domain-containing protein</fullName>
    </submittedName>
</protein>
<sequence>MSTISLILFFTYNLLLPFGSTSRSQAENSWSKEELKSANTAGDVKYLSGEEKDMIIYMNLVRMDGEKFFNTYFQDFVTRHNTKMQQYSNYNEVKISRTDKYYKSLEKDLKEVKGLPPFWPDEAMSWVARQHAKDMNSRNYAAHSSLDGKTVRDRIGNMYPRKACGENLAFGYAGGMDNICMLLLDKGVANLGHRKVILDTDYKFNFVGVSIQPHKGYKYCSVTDFVSLPR</sequence>
<dbReference type="EMBL" id="SJSL01000002">
    <property type="protein sequence ID" value="TCD00871.1"/>
    <property type="molecule type" value="Genomic_DNA"/>
</dbReference>
<accession>A0A4R0NJK9</accession>
<dbReference type="PANTHER" id="PTHR31157:SF1">
    <property type="entry name" value="SCP DOMAIN-CONTAINING PROTEIN"/>
    <property type="match status" value="1"/>
</dbReference>
<keyword evidence="3" id="KW-1185">Reference proteome</keyword>
<dbReference type="OrthoDB" id="7550377at2"/>
<dbReference type="Pfam" id="PF00188">
    <property type="entry name" value="CAP"/>
    <property type="match status" value="1"/>
</dbReference>
<dbReference type="Gene3D" id="3.40.33.10">
    <property type="entry name" value="CAP"/>
    <property type="match status" value="1"/>
</dbReference>
<dbReference type="AlphaFoldDB" id="A0A4R0NJK9"/>
<evidence type="ECO:0000313" key="2">
    <source>
        <dbReference type="EMBL" id="TCD00871.1"/>
    </source>
</evidence>
<name>A0A4R0NJK9_9SPHI</name>